<protein>
    <submittedName>
        <fullName evidence="7">Uncharacterized protein</fullName>
    </submittedName>
</protein>
<dbReference type="AlphaFoldDB" id="A0A5C3LPL8"/>
<gene>
    <name evidence="7" type="ORF">BDQ12DRAFT_669565</name>
</gene>
<name>A0A5C3LPL8_9AGAR</name>
<dbReference type="STRING" id="68775.A0A5C3LPL8"/>
<evidence type="ECO:0000256" key="3">
    <source>
        <dbReference type="ARBA" id="ARBA00022692"/>
    </source>
</evidence>
<dbReference type="Proteomes" id="UP000308652">
    <property type="component" value="Unassembled WGS sequence"/>
</dbReference>
<evidence type="ECO:0000256" key="6">
    <source>
        <dbReference type="SAM" id="Phobius"/>
    </source>
</evidence>
<keyword evidence="3 6" id="KW-0812">Transmembrane</keyword>
<keyword evidence="2" id="KW-0813">Transport</keyword>
<dbReference type="GO" id="GO:0016020">
    <property type="term" value="C:membrane"/>
    <property type="evidence" value="ECO:0007669"/>
    <property type="project" value="UniProtKB-SubCell"/>
</dbReference>
<reference evidence="7 8" key="1">
    <citation type="journal article" date="2019" name="Nat. Ecol. Evol.">
        <title>Megaphylogeny resolves global patterns of mushroom evolution.</title>
        <authorList>
            <person name="Varga T."/>
            <person name="Krizsan K."/>
            <person name="Foldi C."/>
            <person name="Dima B."/>
            <person name="Sanchez-Garcia M."/>
            <person name="Sanchez-Ramirez S."/>
            <person name="Szollosi G.J."/>
            <person name="Szarkandi J.G."/>
            <person name="Papp V."/>
            <person name="Albert L."/>
            <person name="Andreopoulos W."/>
            <person name="Angelini C."/>
            <person name="Antonin V."/>
            <person name="Barry K.W."/>
            <person name="Bougher N.L."/>
            <person name="Buchanan P."/>
            <person name="Buyck B."/>
            <person name="Bense V."/>
            <person name="Catcheside P."/>
            <person name="Chovatia M."/>
            <person name="Cooper J."/>
            <person name="Damon W."/>
            <person name="Desjardin D."/>
            <person name="Finy P."/>
            <person name="Geml J."/>
            <person name="Haridas S."/>
            <person name="Hughes K."/>
            <person name="Justo A."/>
            <person name="Karasinski D."/>
            <person name="Kautmanova I."/>
            <person name="Kiss B."/>
            <person name="Kocsube S."/>
            <person name="Kotiranta H."/>
            <person name="LaButti K.M."/>
            <person name="Lechner B.E."/>
            <person name="Liimatainen K."/>
            <person name="Lipzen A."/>
            <person name="Lukacs Z."/>
            <person name="Mihaltcheva S."/>
            <person name="Morgado L.N."/>
            <person name="Niskanen T."/>
            <person name="Noordeloos M.E."/>
            <person name="Ohm R.A."/>
            <person name="Ortiz-Santana B."/>
            <person name="Ovrebo C."/>
            <person name="Racz N."/>
            <person name="Riley R."/>
            <person name="Savchenko A."/>
            <person name="Shiryaev A."/>
            <person name="Soop K."/>
            <person name="Spirin V."/>
            <person name="Szebenyi C."/>
            <person name="Tomsovsky M."/>
            <person name="Tulloss R.E."/>
            <person name="Uehling J."/>
            <person name="Grigoriev I.V."/>
            <person name="Vagvolgyi C."/>
            <person name="Papp T."/>
            <person name="Martin F.M."/>
            <person name="Miettinen O."/>
            <person name="Hibbett D.S."/>
            <person name="Nagy L.G."/>
        </authorList>
    </citation>
    <scope>NUCLEOTIDE SEQUENCE [LARGE SCALE GENOMIC DNA]</scope>
    <source>
        <strain evidence="7 8">CBS 166.37</strain>
    </source>
</reference>
<keyword evidence="8" id="KW-1185">Reference proteome</keyword>
<evidence type="ECO:0000313" key="8">
    <source>
        <dbReference type="Proteomes" id="UP000308652"/>
    </source>
</evidence>
<organism evidence="7 8">
    <name type="scientific">Crucibulum laeve</name>
    <dbReference type="NCBI Taxonomy" id="68775"/>
    <lineage>
        <taxon>Eukaryota</taxon>
        <taxon>Fungi</taxon>
        <taxon>Dikarya</taxon>
        <taxon>Basidiomycota</taxon>
        <taxon>Agaricomycotina</taxon>
        <taxon>Agaricomycetes</taxon>
        <taxon>Agaricomycetidae</taxon>
        <taxon>Agaricales</taxon>
        <taxon>Agaricineae</taxon>
        <taxon>Nidulariaceae</taxon>
        <taxon>Crucibulum</taxon>
    </lineage>
</organism>
<feature type="transmembrane region" description="Helical" evidence="6">
    <location>
        <begin position="7"/>
        <end position="25"/>
    </location>
</feature>
<feature type="transmembrane region" description="Helical" evidence="6">
    <location>
        <begin position="142"/>
        <end position="169"/>
    </location>
</feature>
<proteinExistence type="predicted"/>
<sequence length="223" mass="24679">MQTVIRLLPMFSSLLCNVFVGIMAARNPVVLLNHLHLHRRRPLRGYCPSRPASYWAFGFPAGFLSVVSANFVFASGILFIAKAAYPHEQSVASTLFQTVTQVSIFIFIRSFSHLEEELTDVSIRKESEDNLNSYEAAQWTSFAFAVIALVGPVGVYFPVVSALLDIFLLDGIRSSQLTKANTTGDLCRWIIQGAIAFYASCNVEPPDVTGGLEMPEKPILCRK</sequence>
<evidence type="ECO:0000313" key="7">
    <source>
        <dbReference type="EMBL" id="TFK34268.1"/>
    </source>
</evidence>
<feature type="transmembrane region" description="Helical" evidence="6">
    <location>
        <begin position="54"/>
        <end position="79"/>
    </location>
</feature>
<dbReference type="PANTHER" id="PTHR42718">
    <property type="entry name" value="MAJOR FACILITATOR SUPERFAMILY MULTIDRUG TRANSPORTER MFSC"/>
    <property type="match status" value="1"/>
</dbReference>
<dbReference type="EMBL" id="ML213634">
    <property type="protein sequence ID" value="TFK34268.1"/>
    <property type="molecule type" value="Genomic_DNA"/>
</dbReference>
<evidence type="ECO:0000256" key="1">
    <source>
        <dbReference type="ARBA" id="ARBA00004141"/>
    </source>
</evidence>
<keyword evidence="4 6" id="KW-1133">Transmembrane helix</keyword>
<keyword evidence="5 6" id="KW-0472">Membrane</keyword>
<dbReference type="PANTHER" id="PTHR42718:SF9">
    <property type="entry name" value="MAJOR FACILITATOR SUPERFAMILY MULTIDRUG TRANSPORTER MFSC"/>
    <property type="match status" value="1"/>
</dbReference>
<evidence type="ECO:0000256" key="2">
    <source>
        <dbReference type="ARBA" id="ARBA00022448"/>
    </source>
</evidence>
<accession>A0A5C3LPL8</accession>
<evidence type="ECO:0000256" key="5">
    <source>
        <dbReference type="ARBA" id="ARBA00023136"/>
    </source>
</evidence>
<comment type="subcellular location">
    <subcellularLocation>
        <location evidence="1">Membrane</location>
        <topology evidence="1">Multi-pass membrane protein</topology>
    </subcellularLocation>
</comment>
<evidence type="ECO:0000256" key="4">
    <source>
        <dbReference type="ARBA" id="ARBA00022989"/>
    </source>
</evidence>
<dbReference type="OrthoDB" id="5086884at2759"/>